<dbReference type="EMBL" id="CVRI01000059">
    <property type="protein sequence ID" value="CRL03047.1"/>
    <property type="molecule type" value="Genomic_DNA"/>
</dbReference>
<keyword evidence="2" id="KW-1185">Reference proteome</keyword>
<protein>
    <submittedName>
        <fullName evidence="1">CLUMA_CG016141, isoform A</fullName>
    </submittedName>
</protein>
<accession>A0A1J1IS57</accession>
<evidence type="ECO:0000313" key="1">
    <source>
        <dbReference type="EMBL" id="CRL03047.1"/>
    </source>
</evidence>
<sequence length="223" mass="23110">MADFFKGVMFVATTPFRVVKEVATHTVAGAATGLILVGGGIAKLIDDDGDIDVEEIWNATKKVTEKVVDISVDVAVVTTGVAAIVSTGGLAAAAVPAGIAGMCKSGSSLNSSFEKAIDYPEEDMDHLLIAVNTIGLIGGSAGLLSKAAKASSTTKIVLEAVSDGTKLGTLPFKNPVLKFTPEYVKKVKQMDDAELAEEAAKFGLTVANFLLQMEKAISILDSF</sequence>
<reference evidence="1 2" key="1">
    <citation type="submission" date="2015-04" db="EMBL/GenBank/DDBJ databases">
        <authorList>
            <person name="Syromyatnikov M.Y."/>
            <person name="Popov V.N."/>
        </authorList>
    </citation>
    <scope>NUCLEOTIDE SEQUENCE [LARGE SCALE GENOMIC DNA]</scope>
</reference>
<organism evidence="1 2">
    <name type="scientific">Clunio marinus</name>
    <dbReference type="NCBI Taxonomy" id="568069"/>
    <lineage>
        <taxon>Eukaryota</taxon>
        <taxon>Metazoa</taxon>
        <taxon>Ecdysozoa</taxon>
        <taxon>Arthropoda</taxon>
        <taxon>Hexapoda</taxon>
        <taxon>Insecta</taxon>
        <taxon>Pterygota</taxon>
        <taxon>Neoptera</taxon>
        <taxon>Endopterygota</taxon>
        <taxon>Diptera</taxon>
        <taxon>Nematocera</taxon>
        <taxon>Chironomoidea</taxon>
        <taxon>Chironomidae</taxon>
        <taxon>Clunio</taxon>
    </lineage>
</organism>
<name>A0A1J1IS57_9DIPT</name>
<dbReference type="AlphaFoldDB" id="A0A1J1IS57"/>
<dbReference type="Proteomes" id="UP000183832">
    <property type="component" value="Unassembled WGS sequence"/>
</dbReference>
<gene>
    <name evidence="1" type="ORF">CLUMA_CG016141</name>
</gene>
<proteinExistence type="predicted"/>
<evidence type="ECO:0000313" key="2">
    <source>
        <dbReference type="Proteomes" id="UP000183832"/>
    </source>
</evidence>